<dbReference type="AlphaFoldDB" id="F0QXU0"/>
<organism evidence="3 4">
    <name type="scientific">Vulcanisaeta moutnovskia (strain 768-28)</name>
    <dbReference type="NCBI Taxonomy" id="985053"/>
    <lineage>
        <taxon>Archaea</taxon>
        <taxon>Thermoproteota</taxon>
        <taxon>Thermoprotei</taxon>
        <taxon>Thermoproteales</taxon>
        <taxon>Thermoproteaceae</taxon>
        <taxon>Vulcanisaeta</taxon>
    </lineage>
</organism>
<name>F0QXU0_VULM7</name>
<dbReference type="Pfam" id="PF13439">
    <property type="entry name" value="Glyco_transf_4"/>
    <property type="match status" value="1"/>
</dbReference>
<reference evidence="3 4" key="1">
    <citation type="journal article" date="2011" name="J. Bacteriol.">
        <title>Complete genome sequence of 'Vulcanisaeta moutnovskia' strain 768-28, a novel member of the hyperthermophilic crenarchaeal genus vulcanisaeta.</title>
        <authorList>
            <person name="Gumerov V.M."/>
            <person name="Mardanov A.V."/>
            <person name="Beletsky A.V."/>
            <person name="Prokofeva M.I."/>
            <person name="Bonch-Osmolovskaya E.A."/>
            <person name="Ravin N.V."/>
            <person name="Skryabin K.G."/>
        </authorList>
    </citation>
    <scope>NUCLEOTIDE SEQUENCE [LARGE SCALE GENOMIC DNA]</scope>
    <source>
        <strain evidence="3 4">768-28</strain>
    </source>
</reference>
<evidence type="ECO:0000259" key="2">
    <source>
        <dbReference type="Pfam" id="PF13439"/>
    </source>
</evidence>
<proteinExistence type="predicted"/>
<dbReference type="KEGG" id="vmo:VMUT_1046"/>
<dbReference type="Pfam" id="PF00534">
    <property type="entry name" value="Glycos_transf_1"/>
    <property type="match status" value="1"/>
</dbReference>
<keyword evidence="3" id="KW-0808">Transferase</keyword>
<dbReference type="CDD" id="cd03801">
    <property type="entry name" value="GT4_PimA-like"/>
    <property type="match status" value="1"/>
</dbReference>
<evidence type="ECO:0000313" key="3">
    <source>
        <dbReference type="EMBL" id="ADY01253.1"/>
    </source>
</evidence>
<accession>F0QXU0</accession>
<evidence type="ECO:0000313" key="4">
    <source>
        <dbReference type="Proteomes" id="UP000007485"/>
    </source>
</evidence>
<sequence>MVGREYPPYTVGGVATHTYHLTQALRRLGVIVDVISFGNPARSNDGVMFIGPRSAIIKRTNIKFGEALAIMYDIARLTRIVDSLLRRGDYDVVHVQEPYVGGLIRFRSKVTTIHDTSYGEVKSIFTHEVNRDWKRLGFYLGLGYFMEYSSIATSRVIIAPSPQVKDELVSKYGLDSHRVRVIMNGVDPNNKYLGISKEEAKKMLSIDKPLIFTSSQHVARKRLDVFLYAMKMLDEWGILDKVEVRIGGNGPLRPMLEDLARRLGILGRVRFMGWLSRDQLELHYRAADVFVISSDYEAGPITMLEAMIAETPVVSTRIRGFPELARDGVEAMLVNPGDYVAMAKALIEVLTNEDLARRLVRNGREFAMRFTWDRVAERTLGVYREVVGG</sequence>
<feature type="domain" description="Glycosyl transferase family 1" evidence="1">
    <location>
        <begin position="201"/>
        <end position="365"/>
    </location>
</feature>
<dbReference type="SUPFAM" id="SSF53756">
    <property type="entry name" value="UDP-Glycosyltransferase/glycogen phosphorylase"/>
    <property type="match status" value="1"/>
</dbReference>
<feature type="domain" description="Glycosyltransferase subfamily 4-like N-terminal" evidence="2">
    <location>
        <begin position="11"/>
        <end position="189"/>
    </location>
</feature>
<dbReference type="InterPro" id="IPR050194">
    <property type="entry name" value="Glycosyltransferase_grp1"/>
</dbReference>
<dbReference type="InterPro" id="IPR028098">
    <property type="entry name" value="Glyco_trans_4-like_N"/>
</dbReference>
<dbReference type="STRING" id="985053.VMUT_1046"/>
<gene>
    <name evidence="3" type="ordered locus">VMUT_1046</name>
</gene>
<dbReference type="eggNOG" id="arCOG01403">
    <property type="taxonomic scope" value="Archaea"/>
</dbReference>
<dbReference type="GO" id="GO:0016757">
    <property type="term" value="F:glycosyltransferase activity"/>
    <property type="evidence" value="ECO:0007669"/>
    <property type="project" value="InterPro"/>
</dbReference>
<protein>
    <submittedName>
        <fullName evidence="3">Glycosyl transferase group 1</fullName>
    </submittedName>
</protein>
<dbReference type="Gene3D" id="3.40.50.2000">
    <property type="entry name" value="Glycogen Phosphorylase B"/>
    <property type="match status" value="2"/>
</dbReference>
<dbReference type="PANTHER" id="PTHR45947">
    <property type="entry name" value="SULFOQUINOVOSYL TRANSFERASE SQD2"/>
    <property type="match status" value="1"/>
</dbReference>
<dbReference type="Proteomes" id="UP000007485">
    <property type="component" value="Chromosome"/>
</dbReference>
<dbReference type="PANTHER" id="PTHR45947:SF3">
    <property type="entry name" value="SULFOQUINOVOSYL TRANSFERASE SQD2"/>
    <property type="match status" value="1"/>
</dbReference>
<dbReference type="EMBL" id="CP002529">
    <property type="protein sequence ID" value="ADY01253.1"/>
    <property type="molecule type" value="Genomic_DNA"/>
</dbReference>
<dbReference type="HOGENOM" id="CLU_009583_2_3_2"/>
<keyword evidence="4" id="KW-1185">Reference proteome</keyword>
<evidence type="ECO:0000259" key="1">
    <source>
        <dbReference type="Pfam" id="PF00534"/>
    </source>
</evidence>
<dbReference type="InterPro" id="IPR001296">
    <property type="entry name" value="Glyco_trans_1"/>
</dbReference>